<comment type="caution">
    <text evidence="1">The sequence shown here is derived from an EMBL/GenBank/DDBJ whole genome shotgun (WGS) entry which is preliminary data.</text>
</comment>
<name>A0A2N3G2W9_9ACTN</name>
<proteinExistence type="predicted"/>
<reference evidence="1 2" key="1">
    <citation type="journal article" date="2017" name="ISME J.">
        <title>Potential for microbial H2 and metal transformations associated with novel bacteria and archaea in deep terrestrial subsurface sediments.</title>
        <authorList>
            <person name="Hernsdorf A.W."/>
            <person name="Amano Y."/>
            <person name="Miyakawa K."/>
            <person name="Ise K."/>
            <person name="Suzuki Y."/>
            <person name="Anantharaman K."/>
            <person name="Probst A."/>
            <person name="Burstein D."/>
            <person name="Thomas B.C."/>
            <person name="Banfield J.F."/>
        </authorList>
    </citation>
    <scope>NUCLEOTIDE SEQUENCE [LARGE SCALE GENOMIC DNA]</scope>
    <source>
        <strain evidence="1">HGW-Actinobacteria-3</strain>
    </source>
</reference>
<protein>
    <submittedName>
        <fullName evidence="1">Uncharacterized protein</fullName>
    </submittedName>
</protein>
<accession>A0A2N3G2W9</accession>
<dbReference type="AlphaFoldDB" id="A0A2N3G2W9"/>
<evidence type="ECO:0000313" key="2">
    <source>
        <dbReference type="Proteomes" id="UP000233654"/>
    </source>
</evidence>
<organism evidence="1 2">
    <name type="scientific">Candidatus Anoxymicrobium japonicum</name>
    <dbReference type="NCBI Taxonomy" id="2013648"/>
    <lineage>
        <taxon>Bacteria</taxon>
        <taxon>Bacillati</taxon>
        <taxon>Actinomycetota</taxon>
        <taxon>Candidatus Geothermincolia</taxon>
        <taxon>Candidatus Geothermincolales</taxon>
        <taxon>Candidatus Anoxymicrobiaceae</taxon>
        <taxon>Candidatus Anoxymicrobium</taxon>
    </lineage>
</organism>
<sequence>MFMRGWCFTGMEPDEREQLHALFAAANASTGQQFQLSDERSADVLVVDIDSIYGQMTWLRARQNEHTVIPLSAGSRSEPGLSLARPVTEASLTELMRALLAAAPASKQQAAVTTTPAPAPATPTPAATRVEPVAIAAQPEQIAPPPRVPRLGDYLAPGALTQPVRIVRDGAEPLVLDPETRVYFGPSSLKALLPFCQGDMLRDELQPLDAAAFAEVVKKGGAQPMARLRWLFALVSGEGKLAEGYAMDERFSLSKWPQIEREFPKHFRIATTMMKGPATIAEIAEQSTAPVAEVIDFVNANLASGFAQVERVPE</sequence>
<dbReference type="Proteomes" id="UP000233654">
    <property type="component" value="Unassembled WGS sequence"/>
</dbReference>
<evidence type="ECO:0000313" key="1">
    <source>
        <dbReference type="EMBL" id="PKQ26874.1"/>
    </source>
</evidence>
<gene>
    <name evidence="1" type="ORF">CVT63_08280</name>
</gene>
<feature type="non-terminal residue" evidence="1">
    <location>
        <position position="314"/>
    </location>
</feature>
<dbReference type="EMBL" id="PHEX01000119">
    <property type="protein sequence ID" value="PKQ26874.1"/>
    <property type="molecule type" value="Genomic_DNA"/>
</dbReference>